<dbReference type="EMBL" id="BART01014815">
    <property type="protein sequence ID" value="GAG77426.1"/>
    <property type="molecule type" value="Genomic_DNA"/>
</dbReference>
<sequence length="99" mass="11281">INLCADINYTAKIDKISKNVNDTTTIRGRIIDNPMSYIIINSTGDKSSVEIEVPEENQHFIIQGENLGEDYLIDRSDIVLDGLEDKRIIRQSRFSIKEP</sequence>
<accession>X1BZ53</accession>
<reference evidence="1" key="1">
    <citation type="journal article" date="2014" name="Front. Microbiol.">
        <title>High frequency of phylogenetically diverse reductive dehalogenase-homologous genes in deep subseafloor sedimentary metagenomes.</title>
        <authorList>
            <person name="Kawai M."/>
            <person name="Futagami T."/>
            <person name="Toyoda A."/>
            <person name="Takaki Y."/>
            <person name="Nishi S."/>
            <person name="Hori S."/>
            <person name="Arai W."/>
            <person name="Tsubouchi T."/>
            <person name="Morono Y."/>
            <person name="Uchiyama I."/>
            <person name="Ito T."/>
            <person name="Fujiyama A."/>
            <person name="Inagaki F."/>
            <person name="Takami H."/>
        </authorList>
    </citation>
    <scope>NUCLEOTIDE SEQUENCE</scope>
    <source>
        <strain evidence="1">Expedition CK06-06</strain>
    </source>
</reference>
<dbReference type="AlphaFoldDB" id="X1BZ53"/>
<protein>
    <submittedName>
        <fullName evidence="1">Uncharacterized protein</fullName>
    </submittedName>
</protein>
<comment type="caution">
    <text evidence="1">The sequence shown here is derived from an EMBL/GenBank/DDBJ whole genome shotgun (WGS) entry which is preliminary data.</text>
</comment>
<gene>
    <name evidence="1" type="ORF">S01H4_29218</name>
</gene>
<evidence type="ECO:0000313" key="1">
    <source>
        <dbReference type="EMBL" id="GAG77426.1"/>
    </source>
</evidence>
<organism evidence="1">
    <name type="scientific">marine sediment metagenome</name>
    <dbReference type="NCBI Taxonomy" id="412755"/>
    <lineage>
        <taxon>unclassified sequences</taxon>
        <taxon>metagenomes</taxon>
        <taxon>ecological metagenomes</taxon>
    </lineage>
</organism>
<feature type="non-terminal residue" evidence="1">
    <location>
        <position position="1"/>
    </location>
</feature>
<proteinExistence type="predicted"/>
<name>X1BZ53_9ZZZZ</name>
<feature type="non-terminal residue" evidence="1">
    <location>
        <position position="99"/>
    </location>
</feature>